<feature type="region of interest" description="Disordered" evidence="1">
    <location>
        <begin position="20"/>
        <end position="48"/>
    </location>
</feature>
<sequence>MASIEVGGVTSTVVRATSDQIGDRWRQIEPRRTKSETGEDKSRPDDPRSSRIALLCRWYRTPVTNLTLERKFALL</sequence>
<protein>
    <recommendedName>
        <fullName evidence="2">Death domain-containing protein</fullName>
    </recommendedName>
</protein>
<accession>A0A7J0EFH8</accession>
<feature type="domain" description="Death" evidence="2">
    <location>
        <begin position="10"/>
        <end position="75"/>
    </location>
</feature>
<dbReference type="InterPro" id="IPR000488">
    <property type="entry name" value="Death_dom"/>
</dbReference>
<gene>
    <name evidence="3" type="ORF">Acr_03g0011610</name>
</gene>
<dbReference type="Proteomes" id="UP000585474">
    <property type="component" value="Unassembled WGS sequence"/>
</dbReference>
<dbReference type="GO" id="GO:0007165">
    <property type="term" value="P:signal transduction"/>
    <property type="evidence" value="ECO:0007669"/>
    <property type="project" value="InterPro"/>
</dbReference>
<organism evidence="3 4">
    <name type="scientific">Actinidia rufa</name>
    <dbReference type="NCBI Taxonomy" id="165716"/>
    <lineage>
        <taxon>Eukaryota</taxon>
        <taxon>Viridiplantae</taxon>
        <taxon>Streptophyta</taxon>
        <taxon>Embryophyta</taxon>
        <taxon>Tracheophyta</taxon>
        <taxon>Spermatophyta</taxon>
        <taxon>Magnoliopsida</taxon>
        <taxon>eudicotyledons</taxon>
        <taxon>Gunneridae</taxon>
        <taxon>Pentapetalae</taxon>
        <taxon>asterids</taxon>
        <taxon>Ericales</taxon>
        <taxon>Actinidiaceae</taxon>
        <taxon>Actinidia</taxon>
    </lineage>
</organism>
<dbReference type="EMBL" id="BJWL01000003">
    <property type="protein sequence ID" value="GFY84387.1"/>
    <property type="molecule type" value="Genomic_DNA"/>
</dbReference>
<evidence type="ECO:0000313" key="4">
    <source>
        <dbReference type="Proteomes" id="UP000585474"/>
    </source>
</evidence>
<keyword evidence="4" id="KW-1185">Reference proteome</keyword>
<dbReference type="PROSITE" id="PS50017">
    <property type="entry name" value="DEATH_DOMAIN"/>
    <property type="match status" value="1"/>
</dbReference>
<proteinExistence type="predicted"/>
<comment type="caution">
    <text evidence="3">The sequence shown here is derived from an EMBL/GenBank/DDBJ whole genome shotgun (WGS) entry which is preliminary data.</text>
</comment>
<evidence type="ECO:0000256" key="1">
    <source>
        <dbReference type="SAM" id="MobiDB-lite"/>
    </source>
</evidence>
<evidence type="ECO:0000259" key="2">
    <source>
        <dbReference type="PROSITE" id="PS50017"/>
    </source>
</evidence>
<evidence type="ECO:0000313" key="3">
    <source>
        <dbReference type="EMBL" id="GFY84387.1"/>
    </source>
</evidence>
<name>A0A7J0EFH8_9ERIC</name>
<feature type="compositionally biased region" description="Basic and acidic residues" evidence="1">
    <location>
        <begin position="21"/>
        <end position="48"/>
    </location>
</feature>
<dbReference type="AlphaFoldDB" id="A0A7J0EFH8"/>
<reference evidence="3 4" key="1">
    <citation type="submission" date="2019-07" db="EMBL/GenBank/DDBJ databases">
        <title>De Novo Assembly of kiwifruit Actinidia rufa.</title>
        <authorList>
            <person name="Sugita-Konishi S."/>
            <person name="Sato K."/>
            <person name="Mori E."/>
            <person name="Abe Y."/>
            <person name="Kisaki G."/>
            <person name="Hamano K."/>
            <person name="Suezawa K."/>
            <person name="Otani M."/>
            <person name="Fukuda T."/>
            <person name="Manabe T."/>
            <person name="Gomi K."/>
            <person name="Tabuchi M."/>
            <person name="Akimitsu K."/>
            <person name="Kataoka I."/>
        </authorList>
    </citation>
    <scope>NUCLEOTIDE SEQUENCE [LARGE SCALE GENOMIC DNA]</scope>
    <source>
        <strain evidence="4">cv. Fuchu</strain>
    </source>
</reference>